<dbReference type="GO" id="GO:0005886">
    <property type="term" value="C:plasma membrane"/>
    <property type="evidence" value="ECO:0007669"/>
    <property type="project" value="UniProtKB-SubCell"/>
</dbReference>
<dbReference type="GO" id="GO:0016746">
    <property type="term" value="F:acyltransferase activity"/>
    <property type="evidence" value="ECO:0007669"/>
    <property type="project" value="UniProtKB-KW"/>
</dbReference>
<keyword evidence="3" id="KW-0997">Cell inner membrane</keyword>
<dbReference type="EMBL" id="DQWQ01000028">
    <property type="protein sequence ID" value="HDD35274.1"/>
    <property type="molecule type" value="Genomic_DNA"/>
</dbReference>
<dbReference type="PANTHER" id="PTHR30606:SF10">
    <property type="entry name" value="PHOSPHATIDYLINOSITOL MANNOSIDE ACYLTRANSFERASE"/>
    <property type="match status" value="1"/>
</dbReference>
<keyword evidence="5" id="KW-0472">Membrane</keyword>
<evidence type="ECO:0000256" key="3">
    <source>
        <dbReference type="ARBA" id="ARBA00022519"/>
    </source>
</evidence>
<comment type="caution">
    <text evidence="7">The sequence shown here is derived from an EMBL/GenBank/DDBJ whole genome shotgun (WGS) entry which is preliminary data.</text>
</comment>
<evidence type="ECO:0000256" key="6">
    <source>
        <dbReference type="ARBA" id="ARBA00023315"/>
    </source>
</evidence>
<reference evidence="7" key="1">
    <citation type="journal article" date="2020" name="mSystems">
        <title>Genome- and Community-Level Interaction Insights into Carbon Utilization and Element Cycling Functions of Hydrothermarchaeota in Hydrothermal Sediment.</title>
        <authorList>
            <person name="Zhou Z."/>
            <person name="Liu Y."/>
            <person name="Xu W."/>
            <person name="Pan J."/>
            <person name="Luo Z.H."/>
            <person name="Li M."/>
        </authorList>
    </citation>
    <scope>NUCLEOTIDE SEQUENCE [LARGE SCALE GENOMIC DNA]</scope>
    <source>
        <strain evidence="7">HyVt-113</strain>
    </source>
</reference>
<proteinExistence type="predicted"/>
<dbReference type="Pfam" id="PF03279">
    <property type="entry name" value="Lip_A_acyltrans"/>
    <property type="match status" value="1"/>
</dbReference>
<evidence type="ECO:0008006" key="8">
    <source>
        <dbReference type="Google" id="ProtNLM"/>
    </source>
</evidence>
<accession>A0A7V0I9Q6</accession>
<evidence type="ECO:0000313" key="7">
    <source>
        <dbReference type="EMBL" id="HDD35274.1"/>
    </source>
</evidence>
<comment type="subcellular location">
    <subcellularLocation>
        <location evidence="1">Cell inner membrane</location>
    </subcellularLocation>
</comment>
<dbReference type="Proteomes" id="UP000885706">
    <property type="component" value="Unassembled WGS sequence"/>
</dbReference>
<evidence type="ECO:0000256" key="5">
    <source>
        <dbReference type="ARBA" id="ARBA00023136"/>
    </source>
</evidence>
<dbReference type="AlphaFoldDB" id="A0A7V0I9Q6"/>
<evidence type="ECO:0000256" key="1">
    <source>
        <dbReference type="ARBA" id="ARBA00004533"/>
    </source>
</evidence>
<name>A0A7V0I9Q6_DESA2</name>
<protein>
    <recommendedName>
        <fullName evidence="8">Lipid A biosynthesis acyltransferase</fullName>
    </recommendedName>
</protein>
<sequence>MNNVKLIFSPLKWLPIWAIDPISRLLKEIIYPFLGKRRDIAMANLTLVFDNQLSISQKQRILKQNLRLFGYSFLELANFLCLPKRDILKRFVFYGEEYLKTAYACGKGIIAVSAHMGNFPLLSVALCLKGYKVAVIAKLPKQRPILKFIKQYTDKIGLKFISPTIGEKAAFESLRHLKKGGILFLQLDQNAPAHRAMIPFFNYNVPVPRGPVLLAQKTGAAILPIFTILTPKLRHLVFINPKVKLTGNLKRDLCYLMRILEIYVRYFPEQWWWWHRRWKEHIDY</sequence>
<dbReference type="GO" id="GO:0009247">
    <property type="term" value="P:glycolipid biosynthetic process"/>
    <property type="evidence" value="ECO:0007669"/>
    <property type="project" value="UniProtKB-ARBA"/>
</dbReference>
<dbReference type="PANTHER" id="PTHR30606">
    <property type="entry name" value="LIPID A BIOSYNTHESIS LAUROYL ACYLTRANSFERASE"/>
    <property type="match status" value="1"/>
</dbReference>
<keyword evidence="4" id="KW-0808">Transferase</keyword>
<gene>
    <name evidence="7" type="ORF">ENF30_00580</name>
</gene>
<keyword evidence="6" id="KW-0012">Acyltransferase</keyword>
<dbReference type="InterPro" id="IPR004960">
    <property type="entry name" value="LipA_acyltrans"/>
</dbReference>
<dbReference type="CDD" id="cd07984">
    <property type="entry name" value="LPLAT_LABLAT-like"/>
    <property type="match status" value="1"/>
</dbReference>
<evidence type="ECO:0000256" key="2">
    <source>
        <dbReference type="ARBA" id="ARBA00022475"/>
    </source>
</evidence>
<organism evidence="7">
    <name type="scientific">Desulfofervidus auxilii</name>
    <dbReference type="NCBI Taxonomy" id="1621989"/>
    <lineage>
        <taxon>Bacteria</taxon>
        <taxon>Pseudomonadati</taxon>
        <taxon>Thermodesulfobacteriota</taxon>
        <taxon>Candidatus Desulfofervidia</taxon>
        <taxon>Candidatus Desulfofervidales</taxon>
        <taxon>Candidatus Desulfofervidaceae</taxon>
        <taxon>Candidatus Desulfofervidus</taxon>
    </lineage>
</organism>
<evidence type="ECO:0000256" key="4">
    <source>
        <dbReference type="ARBA" id="ARBA00022679"/>
    </source>
</evidence>
<keyword evidence="2" id="KW-1003">Cell membrane</keyword>